<organism evidence="10 11">
    <name type="scientific">Deferribacter autotrophicus</name>
    <dbReference type="NCBI Taxonomy" id="500465"/>
    <lineage>
        <taxon>Bacteria</taxon>
        <taxon>Pseudomonadati</taxon>
        <taxon>Deferribacterota</taxon>
        <taxon>Deferribacteres</taxon>
        <taxon>Deferribacterales</taxon>
        <taxon>Deferribacteraceae</taxon>
        <taxon>Deferribacter</taxon>
    </lineage>
</organism>
<evidence type="ECO:0000256" key="1">
    <source>
        <dbReference type="ARBA" id="ARBA00004496"/>
    </source>
</evidence>
<comment type="caution">
    <text evidence="10">The sequence shown here is derived from an EMBL/GenBank/DDBJ whole genome shotgun (WGS) entry which is preliminary data.</text>
</comment>
<evidence type="ECO:0000313" key="11">
    <source>
        <dbReference type="Proteomes" id="UP000322876"/>
    </source>
</evidence>
<dbReference type="GO" id="GO:0005737">
    <property type="term" value="C:cytoplasm"/>
    <property type="evidence" value="ECO:0007669"/>
    <property type="project" value="UniProtKB-SubCell"/>
</dbReference>
<dbReference type="Proteomes" id="UP000322876">
    <property type="component" value="Unassembled WGS sequence"/>
</dbReference>
<keyword evidence="8" id="KW-0949">S-adenosyl-L-methionine</keyword>
<dbReference type="InterPro" id="IPR000682">
    <property type="entry name" value="PCMT"/>
</dbReference>
<gene>
    <name evidence="10" type="ORF">FHQ18_05025</name>
</gene>
<evidence type="ECO:0000256" key="4">
    <source>
        <dbReference type="ARBA" id="ARBA00013346"/>
    </source>
</evidence>
<evidence type="ECO:0000256" key="8">
    <source>
        <dbReference type="ARBA" id="ARBA00022691"/>
    </source>
</evidence>
<dbReference type="PANTHER" id="PTHR11579:SF0">
    <property type="entry name" value="PROTEIN-L-ISOASPARTATE(D-ASPARTATE) O-METHYLTRANSFERASE"/>
    <property type="match status" value="1"/>
</dbReference>
<dbReference type="OrthoDB" id="9810066at2"/>
<keyword evidence="11" id="KW-1185">Reference proteome</keyword>
<sequence length="200" mass="22511">MKIPEDYIQKIILPSCNYDKRIAEAFIKIPRHYFVDEALHKLAYKDEALPIGFGQTISKPSTVAKMTFLLDPKPADKVLEIGTGSGFQAAILSKLASEVFTVERISGLYKRASSTIRKLFINNVRFKIDNGKIGWEENAPFDKIIVTAEAENFPDELLLQLKNNGKMVIPIKGILKVFTKKDADLIEEAVSECKFVKFVT</sequence>
<evidence type="ECO:0000256" key="2">
    <source>
        <dbReference type="ARBA" id="ARBA00005369"/>
    </source>
</evidence>
<dbReference type="InterPro" id="IPR029063">
    <property type="entry name" value="SAM-dependent_MTases_sf"/>
</dbReference>
<keyword evidence="6 10" id="KW-0489">Methyltransferase</keyword>
<dbReference type="NCBIfam" id="TIGR00080">
    <property type="entry name" value="pimt"/>
    <property type="match status" value="1"/>
</dbReference>
<name>A0A5A8F4K0_9BACT</name>
<dbReference type="PANTHER" id="PTHR11579">
    <property type="entry name" value="PROTEIN-L-ISOASPARTATE O-METHYLTRANSFERASE"/>
    <property type="match status" value="1"/>
</dbReference>
<evidence type="ECO:0000256" key="6">
    <source>
        <dbReference type="ARBA" id="ARBA00022603"/>
    </source>
</evidence>
<comment type="similarity">
    <text evidence="2">Belongs to the methyltransferase superfamily. L-isoaspartyl/D-aspartyl protein methyltransferase family.</text>
</comment>
<keyword evidence="5" id="KW-0963">Cytoplasm</keyword>
<evidence type="ECO:0000256" key="7">
    <source>
        <dbReference type="ARBA" id="ARBA00022679"/>
    </source>
</evidence>
<dbReference type="Gene3D" id="3.40.50.150">
    <property type="entry name" value="Vaccinia Virus protein VP39"/>
    <property type="match status" value="1"/>
</dbReference>
<dbReference type="GO" id="GO:0030091">
    <property type="term" value="P:protein repair"/>
    <property type="evidence" value="ECO:0007669"/>
    <property type="project" value="UniProtKB-UniRule"/>
</dbReference>
<protein>
    <recommendedName>
        <fullName evidence="4 9">Protein-L-isoaspartate O-methyltransferase</fullName>
        <ecNumber evidence="3 9">2.1.1.77</ecNumber>
    </recommendedName>
</protein>
<reference evidence="10 11" key="1">
    <citation type="submission" date="2019-06" db="EMBL/GenBank/DDBJ databases">
        <title>Genomic insights into carbon and energy metabolism of Deferribacter autotrophicus revealed new metabolic traits in the phylum Deferribacteres.</title>
        <authorList>
            <person name="Slobodkin A.I."/>
            <person name="Slobodkina G.B."/>
            <person name="Allioux M."/>
            <person name="Alain K."/>
            <person name="Jebbar M."/>
            <person name="Shadrin V."/>
            <person name="Kublanov I.V."/>
            <person name="Toshchakov S.V."/>
            <person name="Bonch-Osmolovskaya E.A."/>
        </authorList>
    </citation>
    <scope>NUCLEOTIDE SEQUENCE [LARGE SCALE GENOMIC DNA]</scope>
    <source>
        <strain evidence="10 11">SL50</strain>
    </source>
</reference>
<dbReference type="PROSITE" id="PS01279">
    <property type="entry name" value="PCMT"/>
    <property type="match status" value="1"/>
</dbReference>
<dbReference type="RefSeq" id="WP_149266077.1">
    <property type="nucleotide sequence ID" value="NZ_VFJB01000004.1"/>
</dbReference>
<dbReference type="EMBL" id="VFJB01000004">
    <property type="protein sequence ID" value="KAA0258521.1"/>
    <property type="molecule type" value="Genomic_DNA"/>
</dbReference>
<dbReference type="CDD" id="cd02440">
    <property type="entry name" value="AdoMet_MTases"/>
    <property type="match status" value="1"/>
</dbReference>
<dbReference type="Pfam" id="PF01135">
    <property type="entry name" value="PCMT"/>
    <property type="match status" value="1"/>
</dbReference>
<evidence type="ECO:0000313" key="10">
    <source>
        <dbReference type="EMBL" id="KAA0258521.1"/>
    </source>
</evidence>
<dbReference type="GO" id="GO:0032259">
    <property type="term" value="P:methylation"/>
    <property type="evidence" value="ECO:0007669"/>
    <property type="project" value="UniProtKB-KW"/>
</dbReference>
<proteinExistence type="inferred from homology"/>
<dbReference type="GO" id="GO:0004719">
    <property type="term" value="F:protein-L-isoaspartate (D-aspartate) O-methyltransferase activity"/>
    <property type="evidence" value="ECO:0007669"/>
    <property type="project" value="UniProtKB-UniRule"/>
</dbReference>
<dbReference type="NCBIfam" id="NF001453">
    <property type="entry name" value="PRK00312.1"/>
    <property type="match status" value="1"/>
</dbReference>
<keyword evidence="7 10" id="KW-0808">Transferase</keyword>
<accession>A0A5A8F4K0</accession>
<dbReference type="AlphaFoldDB" id="A0A5A8F4K0"/>
<evidence type="ECO:0000256" key="5">
    <source>
        <dbReference type="ARBA" id="ARBA00022490"/>
    </source>
</evidence>
<evidence type="ECO:0000256" key="3">
    <source>
        <dbReference type="ARBA" id="ARBA00011890"/>
    </source>
</evidence>
<dbReference type="SUPFAM" id="SSF53335">
    <property type="entry name" value="S-adenosyl-L-methionine-dependent methyltransferases"/>
    <property type="match status" value="1"/>
</dbReference>
<dbReference type="FunFam" id="3.40.50.150:FF:000010">
    <property type="entry name" value="Protein-L-isoaspartate O-methyltransferase"/>
    <property type="match status" value="1"/>
</dbReference>
<comment type="subcellular location">
    <subcellularLocation>
        <location evidence="1">Cytoplasm</location>
    </subcellularLocation>
</comment>
<evidence type="ECO:0000256" key="9">
    <source>
        <dbReference type="NCBIfam" id="TIGR00080"/>
    </source>
</evidence>
<dbReference type="EC" id="2.1.1.77" evidence="3 9"/>